<reference evidence="1 2" key="1">
    <citation type="submission" date="2018-04" db="EMBL/GenBank/DDBJ databases">
        <title>Genomic Encyclopedia of Archaeal and Bacterial Type Strains, Phase II (KMG-II): from individual species to whole genera.</title>
        <authorList>
            <person name="Goeker M."/>
        </authorList>
    </citation>
    <scope>NUCLEOTIDE SEQUENCE [LARGE SCALE GENOMIC DNA]</scope>
    <source>
        <strain evidence="1 2">DSM 26809</strain>
    </source>
</reference>
<name>A0A2T5J4N8_9SPHI</name>
<dbReference type="RefSeq" id="WP_107831357.1">
    <property type="nucleotide sequence ID" value="NZ_CP160205.1"/>
</dbReference>
<evidence type="ECO:0000313" key="2">
    <source>
        <dbReference type="Proteomes" id="UP000244168"/>
    </source>
</evidence>
<evidence type="ECO:0000313" key="1">
    <source>
        <dbReference type="EMBL" id="PTQ92625.1"/>
    </source>
</evidence>
<dbReference type="OrthoDB" id="676860at2"/>
<protein>
    <submittedName>
        <fullName evidence="1">Uncharacterized protein</fullName>
    </submittedName>
</protein>
<keyword evidence="2" id="KW-1185">Reference proteome</keyword>
<dbReference type="Proteomes" id="UP000244168">
    <property type="component" value="Unassembled WGS sequence"/>
</dbReference>
<gene>
    <name evidence="1" type="ORF">C8P68_1111</name>
</gene>
<sequence length="111" mass="12580">MVTILNYEKCQGTDGEFFLLQLQGEIEVVLSKATGMPYVTARKCKIPSTFDEAICKTLIGKEMPGAIVKAKVEEPYEYTIPQTKEKVILDYRYVYSPKEVNNSIEETVFEG</sequence>
<comment type="caution">
    <text evidence="1">The sequence shown here is derived from an EMBL/GenBank/DDBJ whole genome shotgun (WGS) entry which is preliminary data.</text>
</comment>
<accession>A0A2T5J4N8</accession>
<proteinExistence type="predicted"/>
<dbReference type="AlphaFoldDB" id="A0A2T5J4N8"/>
<dbReference type="EMBL" id="QAOQ01000011">
    <property type="protein sequence ID" value="PTQ92625.1"/>
    <property type="molecule type" value="Genomic_DNA"/>
</dbReference>
<organism evidence="1 2">
    <name type="scientific">Mucilaginibacter yixingensis</name>
    <dbReference type="NCBI Taxonomy" id="1295612"/>
    <lineage>
        <taxon>Bacteria</taxon>
        <taxon>Pseudomonadati</taxon>
        <taxon>Bacteroidota</taxon>
        <taxon>Sphingobacteriia</taxon>
        <taxon>Sphingobacteriales</taxon>
        <taxon>Sphingobacteriaceae</taxon>
        <taxon>Mucilaginibacter</taxon>
    </lineage>
</organism>